<keyword evidence="3" id="KW-0645">Protease</keyword>
<dbReference type="Gene3D" id="3.40.350.10">
    <property type="entry name" value="Creatinase/prolidase N-terminal domain"/>
    <property type="match status" value="1"/>
</dbReference>
<dbReference type="InterPro" id="IPR000587">
    <property type="entry name" value="Creatinase_N"/>
</dbReference>
<dbReference type="CDD" id="cd01066">
    <property type="entry name" value="APP_MetAP"/>
    <property type="match status" value="1"/>
</dbReference>
<name>A0A1P8V1B0_9RHOB</name>
<dbReference type="PANTHER" id="PTHR46112:SF2">
    <property type="entry name" value="XAA-PRO AMINOPEPTIDASE P-RELATED"/>
    <property type="match status" value="1"/>
</dbReference>
<dbReference type="Pfam" id="PF01321">
    <property type="entry name" value="Creatinase_N"/>
    <property type="match status" value="1"/>
</dbReference>
<organism evidence="3 4">
    <name type="scientific">Salipiger abyssi</name>
    <dbReference type="NCBI Taxonomy" id="1250539"/>
    <lineage>
        <taxon>Bacteria</taxon>
        <taxon>Pseudomonadati</taxon>
        <taxon>Pseudomonadota</taxon>
        <taxon>Alphaproteobacteria</taxon>
        <taxon>Rhodobacterales</taxon>
        <taxon>Roseobacteraceae</taxon>
        <taxon>Salipiger</taxon>
    </lineage>
</organism>
<geneLocation type="plasmid" evidence="4">
    <name>ppaby7</name>
</geneLocation>
<dbReference type="InterPro" id="IPR036005">
    <property type="entry name" value="Creatinase/aminopeptidase-like"/>
</dbReference>
<evidence type="ECO:0000313" key="3">
    <source>
        <dbReference type="EMBL" id="APZ55396.1"/>
    </source>
</evidence>
<keyword evidence="3" id="KW-0614">Plasmid</keyword>
<keyword evidence="3" id="KW-0224">Dipeptidase</keyword>
<dbReference type="SUPFAM" id="SSF53092">
    <property type="entry name" value="Creatinase/prolidase N-terminal domain"/>
    <property type="match status" value="1"/>
</dbReference>
<sequence length="381" mass="41501">MAEDFIQDDLPPPFTRDEYAARLAALRARMARAGLDLLVIDQFEHMVYFGGHLPTAAMYQCLLVPLSGTPVMVIRALDAQVFHETSWLDRCTAFGDAEDPIAVASAEITALGLAAGRIGLEGDSHFMTLDRADAFRAALPDARFQTFSGEMWEMRQVKSPAELAHLEQAARICDRATLAGFAAAQAGVNEREVTAAITAEALRNGADNTRLVLMASGPRSAALHGALGQRVLAPGDLLHVEMVPHFRGYTSRIMRPKSIGAPDEEQLRIAETMVSIQDAQYAAMTPGAKASEVDRILREGILSAGLRDSYSNVTGYTLGLVFIPRTSDFTRVFQAESRWTLEENTVFHMYAWAGGMAFSDTVVVTPQGGRRMTALPRVLAQ</sequence>
<dbReference type="RefSeq" id="WP_076706338.1">
    <property type="nucleotide sequence ID" value="NZ_CP015097.1"/>
</dbReference>
<dbReference type="AlphaFoldDB" id="A0A1P8V1B0"/>
<protein>
    <submittedName>
        <fullName evidence="3">Xaa-Pro dipeptidase</fullName>
        <ecNumber evidence="3">3.4.13.9</ecNumber>
    </submittedName>
</protein>
<feature type="domain" description="Creatinase N-terminal" evidence="2">
    <location>
        <begin position="22"/>
        <end position="157"/>
    </location>
</feature>
<dbReference type="Proteomes" id="UP000187059">
    <property type="component" value="Plasmid pPABY7"/>
</dbReference>
<proteinExistence type="predicted"/>
<dbReference type="InterPro" id="IPR050659">
    <property type="entry name" value="Peptidase_M24B"/>
</dbReference>
<gene>
    <name evidence="3" type="ORF">Ga0080574_TMP5114</name>
</gene>
<dbReference type="SUPFAM" id="SSF55920">
    <property type="entry name" value="Creatinase/aminopeptidase"/>
    <property type="match status" value="1"/>
</dbReference>
<dbReference type="PANTHER" id="PTHR46112">
    <property type="entry name" value="AMINOPEPTIDASE"/>
    <property type="match status" value="1"/>
</dbReference>
<dbReference type="InterPro" id="IPR029149">
    <property type="entry name" value="Creatin/AminoP/Spt16_N"/>
</dbReference>
<keyword evidence="4" id="KW-1185">Reference proteome</keyword>
<keyword evidence="3" id="KW-0378">Hydrolase</keyword>
<evidence type="ECO:0000259" key="2">
    <source>
        <dbReference type="Pfam" id="PF01321"/>
    </source>
</evidence>
<dbReference type="KEGG" id="paby:Ga0080574_TMP5114"/>
<dbReference type="Pfam" id="PF00557">
    <property type="entry name" value="Peptidase_M24"/>
    <property type="match status" value="1"/>
</dbReference>
<dbReference type="Gene3D" id="3.90.230.10">
    <property type="entry name" value="Creatinase/methionine aminopeptidase superfamily"/>
    <property type="match status" value="1"/>
</dbReference>
<reference evidence="3 4" key="1">
    <citation type="submission" date="2016-04" db="EMBL/GenBank/DDBJ databases">
        <title>Deep-sea bacteria in the southern Pacific.</title>
        <authorList>
            <person name="Tang K."/>
        </authorList>
    </citation>
    <scope>NUCLEOTIDE SEQUENCE [LARGE SCALE GENOMIC DNA]</scope>
    <source>
        <strain evidence="3 4">JLT2014</strain>
        <plasmid evidence="4">ppaby7</plasmid>
    </source>
</reference>
<dbReference type="InterPro" id="IPR000994">
    <property type="entry name" value="Pept_M24"/>
</dbReference>
<evidence type="ECO:0000313" key="4">
    <source>
        <dbReference type="Proteomes" id="UP000187059"/>
    </source>
</evidence>
<feature type="domain" description="Peptidase M24" evidence="1">
    <location>
        <begin position="165"/>
        <end position="365"/>
    </location>
</feature>
<evidence type="ECO:0000259" key="1">
    <source>
        <dbReference type="Pfam" id="PF00557"/>
    </source>
</evidence>
<accession>A0A1P8V1B0</accession>
<dbReference type="EMBL" id="CP015097">
    <property type="protein sequence ID" value="APZ55396.1"/>
    <property type="molecule type" value="Genomic_DNA"/>
</dbReference>
<dbReference type="GO" id="GO:0102009">
    <property type="term" value="F:proline dipeptidase activity"/>
    <property type="evidence" value="ECO:0007669"/>
    <property type="project" value="UniProtKB-EC"/>
</dbReference>
<dbReference type="EC" id="3.4.13.9" evidence="3"/>
<dbReference type="OrthoDB" id="9803194at2"/>